<reference key="2">
    <citation type="submission" date="2011-05" db="EMBL/GenBank/DDBJ databases">
        <title>The Genome Sequence of Magnaporthe oryzae 70-15.</title>
        <authorList>
            <consortium name="The Broad Institute Genome Sequencing Platform"/>
            <person name="Ma L.-J."/>
            <person name="Dead R."/>
            <person name="Young S.K."/>
            <person name="Zeng Q."/>
            <person name="Gargeya S."/>
            <person name="Fitzgerald M."/>
            <person name="Haas B."/>
            <person name="Abouelleil A."/>
            <person name="Alvarado L."/>
            <person name="Arachchi H.M."/>
            <person name="Berlin A."/>
            <person name="Brown A."/>
            <person name="Chapman S.B."/>
            <person name="Chen Z."/>
            <person name="Dunbar C."/>
            <person name="Freedman E."/>
            <person name="Gearin G."/>
            <person name="Gellesch M."/>
            <person name="Goldberg J."/>
            <person name="Griggs A."/>
            <person name="Gujja S."/>
            <person name="Heiman D."/>
            <person name="Howarth C."/>
            <person name="Larson L."/>
            <person name="Lui A."/>
            <person name="MacDonald P.J.P."/>
            <person name="Mehta T."/>
            <person name="Montmayeur A."/>
            <person name="Murphy C."/>
            <person name="Neiman D."/>
            <person name="Pearson M."/>
            <person name="Priest M."/>
            <person name="Roberts A."/>
            <person name="Saif S."/>
            <person name="Shea T."/>
            <person name="Shenoy N."/>
            <person name="Sisk P."/>
            <person name="Stolte C."/>
            <person name="Sykes S."/>
            <person name="Yandava C."/>
            <person name="Wortman J."/>
            <person name="Nusbaum C."/>
            <person name="Birren B."/>
        </authorList>
    </citation>
    <scope>NUCLEOTIDE SEQUENCE</scope>
    <source>
        <strain>70-15</strain>
    </source>
</reference>
<dbReference type="KEGG" id="mgr:MGG_17875"/>
<evidence type="ECO:0000256" key="1">
    <source>
        <dbReference type="SAM" id="MobiDB-lite"/>
    </source>
</evidence>
<name>G4NKK0_PYRO7</name>
<gene>
    <name evidence="2" type="ORF">MGG_17875</name>
</gene>
<dbReference type="EMBL" id="CM001237">
    <property type="protein sequence ID" value="EHA45875.1"/>
    <property type="molecule type" value="Genomic_DNA"/>
</dbReference>
<dbReference type="Proteomes" id="UP000009058">
    <property type="component" value="Chromosome 7"/>
</dbReference>
<keyword evidence="3" id="KW-1185">Reference proteome</keyword>
<dbReference type="RefSeq" id="XP_003720618.1">
    <property type="nucleotide sequence ID" value="XM_003720570.1"/>
</dbReference>
<feature type="region of interest" description="Disordered" evidence="1">
    <location>
        <begin position="43"/>
        <end position="69"/>
    </location>
</feature>
<accession>G4NKK0</accession>
<feature type="compositionally biased region" description="Basic and acidic residues" evidence="1">
    <location>
        <begin position="52"/>
        <end position="69"/>
    </location>
</feature>
<organism evidence="2 3">
    <name type="scientific">Pyricularia oryzae (strain 70-15 / ATCC MYA-4617 / FGSC 8958)</name>
    <name type="common">Rice blast fungus</name>
    <name type="synonym">Magnaporthe oryzae</name>
    <dbReference type="NCBI Taxonomy" id="242507"/>
    <lineage>
        <taxon>Eukaryota</taxon>
        <taxon>Fungi</taxon>
        <taxon>Dikarya</taxon>
        <taxon>Ascomycota</taxon>
        <taxon>Pezizomycotina</taxon>
        <taxon>Sordariomycetes</taxon>
        <taxon>Sordariomycetidae</taxon>
        <taxon>Magnaporthales</taxon>
        <taxon>Pyriculariaceae</taxon>
        <taxon>Pyricularia</taxon>
    </lineage>
</organism>
<dbReference type="GeneID" id="12984739"/>
<protein>
    <submittedName>
        <fullName evidence="2">Uncharacterized protein</fullName>
    </submittedName>
</protein>
<reference evidence="2 3" key="1">
    <citation type="journal article" date="2005" name="Nature">
        <title>The genome sequence of the rice blast fungus Magnaporthe grisea.</title>
        <authorList>
            <person name="Dean R.A."/>
            <person name="Talbot N.J."/>
            <person name="Ebbole D.J."/>
            <person name="Farman M.L."/>
            <person name="Mitchell T.K."/>
            <person name="Orbach M.J."/>
            <person name="Thon M."/>
            <person name="Kulkarni R."/>
            <person name="Xu J.R."/>
            <person name="Pan H."/>
            <person name="Read N.D."/>
            <person name="Lee Y.H."/>
            <person name="Carbone I."/>
            <person name="Brown D."/>
            <person name="Oh Y.Y."/>
            <person name="Donofrio N."/>
            <person name="Jeong J.S."/>
            <person name="Soanes D.M."/>
            <person name="Djonovic S."/>
            <person name="Kolomiets E."/>
            <person name="Rehmeyer C."/>
            <person name="Li W."/>
            <person name="Harding M."/>
            <person name="Kim S."/>
            <person name="Lebrun M.H."/>
            <person name="Bohnert H."/>
            <person name="Coughlan S."/>
            <person name="Butler J."/>
            <person name="Calvo S."/>
            <person name="Ma L.J."/>
            <person name="Nicol R."/>
            <person name="Purcell S."/>
            <person name="Nusbaum C."/>
            <person name="Galagan J.E."/>
            <person name="Birren B.W."/>
        </authorList>
    </citation>
    <scope>NUCLEOTIDE SEQUENCE [LARGE SCALE GENOMIC DNA]</scope>
    <source>
        <strain evidence="3">70-15 / ATCC MYA-4617 / FGSC 8958</strain>
    </source>
</reference>
<dbReference type="VEuPathDB" id="FungiDB:MGG_17875"/>
<evidence type="ECO:0000313" key="3">
    <source>
        <dbReference type="Proteomes" id="UP000009058"/>
    </source>
</evidence>
<dbReference type="AlphaFoldDB" id="G4NKK0"/>
<dbReference type="InParanoid" id="G4NKK0"/>
<dbReference type="HOGENOM" id="CLU_2776428_0_0_1"/>
<proteinExistence type="predicted"/>
<evidence type="ECO:0000313" key="2">
    <source>
        <dbReference type="EMBL" id="EHA45875.1"/>
    </source>
</evidence>
<sequence length="69" mass="7594">MTNIGSVMQTAAHNLLCQGRTSLALSLIVSNIQTPNIKKYQNHLSLPADPALSKKMEEEKEKKEGKGEE</sequence>